<dbReference type="EMBL" id="CAXAMM010016002">
    <property type="protein sequence ID" value="CAK9037847.1"/>
    <property type="molecule type" value="Genomic_DNA"/>
</dbReference>
<reference evidence="1 2" key="1">
    <citation type="submission" date="2024-02" db="EMBL/GenBank/DDBJ databases">
        <authorList>
            <person name="Chen Y."/>
            <person name="Shah S."/>
            <person name="Dougan E. K."/>
            <person name="Thang M."/>
            <person name="Chan C."/>
        </authorList>
    </citation>
    <scope>NUCLEOTIDE SEQUENCE [LARGE SCALE GENOMIC DNA]</scope>
</reference>
<comment type="caution">
    <text evidence="1">The sequence shown here is derived from an EMBL/GenBank/DDBJ whole genome shotgun (WGS) entry which is preliminary data.</text>
</comment>
<dbReference type="Proteomes" id="UP001642464">
    <property type="component" value="Unassembled WGS sequence"/>
</dbReference>
<name>A0ABP0LGI1_9DINO</name>
<protein>
    <submittedName>
        <fullName evidence="1">Uncharacterized protein</fullName>
    </submittedName>
</protein>
<evidence type="ECO:0000313" key="1">
    <source>
        <dbReference type="EMBL" id="CAK9037847.1"/>
    </source>
</evidence>
<sequence>MGAGPMGLDSLCCSAETSYKGLTCGGDVNDVITARQRSYSISDLQGSWYRSSDGALIGEVHGFEVVWVLAPRPPTAPSQPPGGKDYIITKTQGYTIYGIVNIDAQASISWSNGDVWLRK</sequence>
<proteinExistence type="predicted"/>
<keyword evidence="2" id="KW-1185">Reference proteome</keyword>
<accession>A0ABP0LGI1</accession>
<evidence type="ECO:0000313" key="2">
    <source>
        <dbReference type="Proteomes" id="UP001642464"/>
    </source>
</evidence>
<organism evidence="1 2">
    <name type="scientific">Durusdinium trenchii</name>
    <dbReference type="NCBI Taxonomy" id="1381693"/>
    <lineage>
        <taxon>Eukaryota</taxon>
        <taxon>Sar</taxon>
        <taxon>Alveolata</taxon>
        <taxon>Dinophyceae</taxon>
        <taxon>Suessiales</taxon>
        <taxon>Symbiodiniaceae</taxon>
        <taxon>Durusdinium</taxon>
    </lineage>
</organism>
<gene>
    <name evidence="1" type="ORF">SCF082_LOCUS22342</name>
</gene>